<dbReference type="GO" id="GO:0030313">
    <property type="term" value="C:cell envelope"/>
    <property type="evidence" value="ECO:0007669"/>
    <property type="project" value="UniProtKB-SubCell"/>
</dbReference>
<comment type="subcellular location">
    <subcellularLocation>
        <location evidence="1">Cell envelope</location>
    </subcellularLocation>
</comment>
<proteinExistence type="predicted"/>
<dbReference type="SMART" id="SM00028">
    <property type="entry name" value="TPR"/>
    <property type="match status" value="2"/>
</dbReference>
<dbReference type="Pfam" id="PF23892">
    <property type="entry name" value="Ig_CycH"/>
    <property type="match status" value="1"/>
</dbReference>
<evidence type="ECO:0000313" key="8">
    <source>
        <dbReference type="Proteomes" id="UP000193450"/>
    </source>
</evidence>
<dbReference type="InterPro" id="IPR056413">
    <property type="entry name" value="TPR_CcmH_CycH"/>
</dbReference>
<evidence type="ECO:0000313" key="7">
    <source>
        <dbReference type="EMBL" id="ARN75447.1"/>
    </source>
</evidence>
<dbReference type="STRING" id="716816.BST96_15805"/>
<dbReference type="NCBIfam" id="TIGR03142">
    <property type="entry name" value="cytochro_ccmI"/>
    <property type="match status" value="1"/>
</dbReference>
<dbReference type="KEGG" id="osg:BST96_15805"/>
<dbReference type="InterPro" id="IPR011990">
    <property type="entry name" value="TPR-like_helical_dom_sf"/>
</dbReference>
<keyword evidence="3" id="KW-0201">Cytochrome c-type biogenesis</keyword>
<dbReference type="PANTHER" id="PTHR47870">
    <property type="entry name" value="CYTOCHROME C-TYPE BIOGENESIS PROTEIN CCMH"/>
    <property type="match status" value="1"/>
</dbReference>
<keyword evidence="4" id="KW-0802">TPR repeat</keyword>
<keyword evidence="8" id="KW-1185">Reference proteome</keyword>
<evidence type="ECO:0000256" key="1">
    <source>
        <dbReference type="ARBA" id="ARBA00004196"/>
    </source>
</evidence>
<evidence type="ECO:0000256" key="4">
    <source>
        <dbReference type="ARBA" id="ARBA00022803"/>
    </source>
</evidence>
<dbReference type="GO" id="GO:0017004">
    <property type="term" value="P:cytochrome complex assembly"/>
    <property type="evidence" value="ECO:0007669"/>
    <property type="project" value="UniProtKB-KW"/>
</dbReference>
<dbReference type="Proteomes" id="UP000193450">
    <property type="component" value="Chromosome"/>
</dbReference>
<dbReference type="GO" id="GO:0005886">
    <property type="term" value="C:plasma membrane"/>
    <property type="evidence" value="ECO:0007669"/>
    <property type="project" value="TreeGrafter"/>
</dbReference>
<protein>
    <submittedName>
        <fullName evidence="7">C-type cytochrome biogenesis protein CcmI</fullName>
    </submittedName>
</protein>
<feature type="domain" description="Cytochrome c-type biogenesis protein H Ig-like" evidence="5">
    <location>
        <begin position="306"/>
        <end position="411"/>
    </location>
</feature>
<name>A0A1X9NKT1_9GAMM</name>
<reference evidence="7 8" key="1">
    <citation type="submission" date="2016-11" db="EMBL/GenBank/DDBJ databases">
        <title>Trade-off between light-utilization and light-protection in marine flavobacteria.</title>
        <authorList>
            <person name="Kumagai Y."/>
        </authorList>
    </citation>
    <scope>NUCLEOTIDE SEQUENCE [LARGE SCALE GENOMIC DNA]</scope>
    <source>
        <strain evidence="7 8">NBRC 107125</strain>
    </source>
</reference>
<gene>
    <name evidence="7" type="ORF">BST96_15805</name>
</gene>
<dbReference type="InterPro" id="IPR019734">
    <property type="entry name" value="TPR_rpt"/>
</dbReference>
<dbReference type="EMBL" id="CP019343">
    <property type="protein sequence ID" value="ARN75447.1"/>
    <property type="molecule type" value="Genomic_DNA"/>
</dbReference>
<dbReference type="Gene3D" id="1.25.40.10">
    <property type="entry name" value="Tetratricopeptide repeat domain"/>
    <property type="match status" value="1"/>
</dbReference>
<evidence type="ECO:0000256" key="3">
    <source>
        <dbReference type="ARBA" id="ARBA00022748"/>
    </source>
</evidence>
<dbReference type="OrthoDB" id="9776053at2"/>
<feature type="domain" description="Cytochrome c-type biogenesis protein H TPR" evidence="6">
    <location>
        <begin position="124"/>
        <end position="268"/>
    </location>
</feature>
<evidence type="ECO:0000259" key="6">
    <source>
        <dbReference type="Pfam" id="PF23914"/>
    </source>
</evidence>
<dbReference type="InterPro" id="IPR017560">
    <property type="entry name" value="Cyt_c_biogenesis_CcmI"/>
</dbReference>
<keyword evidence="2" id="KW-0677">Repeat</keyword>
<evidence type="ECO:0000259" key="5">
    <source>
        <dbReference type="Pfam" id="PF23892"/>
    </source>
</evidence>
<dbReference type="PANTHER" id="PTHR47870:SF4">
    <property type="entry name" value="CYTOCHROME C-TYPE BIOGENESIS PROTEIN CYCH"/>
    <property type="match status" value="1"/>
</dbReference>
<sequence>MPEFLLVSLLLAALAALFVLTPLMLNRSVQSGERKEVNVALFKDRLQELEKDHREAVITEEEFQTLKTELERRLLDDAEAGSAEVAISSARPATSVLVLLALSIPVAGLLIYQQTGAKADWEITQTLKQTRQKAAAGQSTEQDVTQLVNQLNERLDQRPEDPHYLMLVGRTQMELGNYPAATDAYQRLSLVYPEDPSVLAQYAQALYLSSGRMLTDKVRALADKALSLNPQQPTVLGMMGIAYFEEGDFQQAINYWERLLPMLGPVSPNRQMITAGIEQAKELLRESGVEVAETPAPVEQGAVSLQVNVAIGGSIQVDSGASVFVFARAVGGPRMPLAVARMTVADLPATITLDDSMAMAPGFKLSGFEQVELVARISKNGIANRGPGDIEGLFGPVNTASPADNLTLTINQLVK</sequence>
<evidence type="ECO:0000256" key="2">
    <source>
        <dbReference type="ARBA" id="ARBA00022737"/>
    </source>
</evidence>
<dbReference type="RefSeq" id="WP_085759624.1">
    <property type="nucleotide sequence ID" value="NZ_CP019343.1"/>
</dbReference>
<dbReference type="SUPFAM" id="SSF48452">
    <property type="entry name" value="TPR-like"/>
    <property type="match status" value="1"/>
</dbReference>
<dbReference type="InterPro" id="IPR056412">
    <property type="entry name" value="Ig_CycH"/>
</dbReference>
<accession>A0A1X9NKT1</accession>
<dbReference type="InterPro" id="IPR051263">
    <property type="entry name" value="C-type_cytochrome_biogenesis"/>
</dbReference>
<organism evidence="7 8">
    <name type="scientific">Oceanicoccus sagamiensis</name>
    <dbReference type="NCBI Taxonomy" id="716816"/>
    <lineage>
        <taxon>Bacteria</taxon>
        <taxon>Pseudomonadati</taxon>
        <taxon>Pseudomonadota</taxon>
        <taxon>Gammaproteobacteria</taxon>
        <taxon>Cellvibrionales</taxon>
        <taxon>Spongiibacteraceae</taxon>
        <taxon>Oceanicoccus</taxon>
    </lineage>
</organism>
<dbReference type="Pfam" id="PF23914">
    <property type="entry name" value="TPR_CcmH_CycH"/>
    <property type="match status" value="1"/>
</dbReference>
<dbReference type="AlphaFoldDB" id="A0A1X9NKT1"/>